<sequence length="111" mass="11309">MNKGFLFVLAAALPLAACTSSQDDYYTESVPPPPPYQEPLPTPVTTAPCPPIGGTWSGAASVGGSVPGLAGATWADANNDGCIDGYVREGLYYSGAPVIQTAPVSYTGERG</sequence>
<protein>
    <recommendedName>
        <fullName evidence="5">Lipoprotein</fullName>
    </recommendedName>
</protein>
<dbReference type="RefSeq" id="WP_159798036.1">
    <property type="nucleotide sequence ID" value="NZ_WTYM01000059.1"/>
</dbReference>
<evidence type="ECO:0000313" key="4">
    <source>
        <dbReference type="Proteomes" id="UP000433652"/>
    </source>
</evidence>
<evidence type="ECO:0000313" key="3">
    <source>
        <dbReference type="EMBL" id="MXO61195.1"/>
    </source>
</evidence>
<dbReference type="OrthoDB" id="7585969at2"/>
<organism evidence="3 4">
    <name type="scientific">Croceibacterium salegens</name>
    <dbReference type="NCBI Taxonomy" id="1737568"/>
    <lineage>
        <taxon>Bacteria</taxon>
        <taxon>Pseudomonadati</taxon>
        <taxon>Pseudomonadota</taxon>
        <taxon>Alphaproteobacteria</taxon>
        <taxon>Sphingomonadales</taxon>
        <taxon>Erythrobacteraceae</taxon>
        <taxon>Croceibacterium</taxon>
    </lineage>
</organism>
<dbReference type="Proteomes" id="UP000433652">
    <property type="component" value="Unassembled WGS sequence"/>
</dbReference>
<comment type="caution">
    <text evidence="3">The sequence shown here is derived from an EMBL/GenBank/DDBJ whole genome shotgun (WGS) entry which is preliminary data.</text>
</comment>
<keyword evidence="2" id="KW-0732">Signal</keyword>
<dbReference type="AlphaFoldDB" id="A0A6I4SYQ8"/>
<feature type="signal peptide" evidence="2">
    <location>
        <begin position="1"/>
        <end position="23"/>
    </location>
</feature>
<evidence type="ECO:0000256" key="1">
    <source>
        <dbReference type="SAM" id="MobiDB-lite"/>
    </source>
</evidence>
<proteinExistence type="predicted"/>
<feature type="region of interest" description="Disordered" evidence="1">
    <location>
        <begin position="23"/>
        <end position="51"/>
    </location>
</feature>
<feature type="chain" id="PRO_5026254819" description="Lipoprotein" evidence="2">
    <location>
        <begin position="24"/>
        <end position="111"/>
    </location>
</feature>
<accession>A0A6I4SYQ8</accession>
<name>A0A6I4SYQ8_9SPHN</name>
<evidence type="ECO:0008006" key="5">
    <source>
        <dbReference type="Google" id="ProtNLM"/>
    </source>
</evidence>
<gene>
    <name evidence="3" type="ORF">GRI89_16750</name>
</gene>
<feature type="compositionally biased region" description="Pro residues" evidence="1">
    <location>
        <begin position="30"/>
        <end position="42"/>
    </location>
</feature>
<keyword evidence="4" id="KW-1185">Reference proteome</keyword>
<evidence type="ECO:0000256" key="2">
    <source>
        <dbReference type="SAM" id="SignalP"/>
    </source>
</evidence>
<dbReference type="EMBL" id="WTYM01000059">
    <property type="protein sequence ID" value="MXO61195.1"/>
    <property type="molecule type" value="Genomic_DNA"/>
</dbReference>
<reference evidence="3 4" key="1">
    <citation type="submission" date="2019-12" db="EMBL/GenBank/DDBJ databases">
        <title>Genomic-based taxomic classification of the family Erythrobacteraceae.</title>
        <authorList>
            <person name="Xu L."/>
        </authorList>
    </citation>
    <scope>NUCLEOTIDE SEQUENCE [LARGE SCALE GENOMIC DNA]</scope>
    <source>
        <strain evidence="3 4">MCCC 1K01500</strain>
    </source>
</reference>